<protein>
    <submittedName>
        <fullName evidence="1">Uncharacterized protein</fullName>
    </submittedName>
</protein>
<dbReference type="EMBL" id="CAUYUJ010016160">
    <property type="protein sequence ID" value="CAK0862437.1"/>
    <property type="molecule type" value="Genomic_DNA"/>
</dbReference>
<evidence type="ECO:0000313" key="1">
    <source>
        <dbReference type="EMBL" id="CAK0862437.1"/>
    </source>
</evidence>
<sequence length="57" mass="6183">SPTVLGSARARRAGSGSELWRCSATCWRRQCSPTPHLQLWHQRVREGRAVAVGPGAA</sequence>
<reference evidence="1" key="1">
    <citation type="submission" date="2023-10" db="EMBL/GenBank/DDBJ databases">
        <authorList>
            <person name="Chen Y."/>
            <person name="Shah S."/>
            <person name="Dougan E. K."/>
            <person name="Thang M."/>
            <person name="Chan C."/>
        </authorList>
    </citation>
    <scope>NUCLEOTIDE SEQUENCE [LARGE SCALE GENOMIC DNA]</scope>
</reference>
<comment type="caution">
    <text evidence="1">The sequence shown here is derived from an EMBL/GenBank/DDBJ whole genome shotgun (WGS) entry which is preliminary data.</text>
</comment>
<evidence type="ECO:0000313" key="2">
    <source>
        <dbReference type="Proteomes" id="UP001189429"/>
    </source>
</evidence>
<feature type="non-terminal residue" evidence="1">
    <location>
        <position position="57"/>
    </location>
</feature>
<organism evidence="1 2">
    <name type="scientific">Prorocentrum cordatum</name>
    <dbReference type="NCBI Taxonomy" id="2364126"/>
    <lineage>
        <taxon>Eukaryota</taxon>
        <taxon>Sar</taxon>
        <taxon>Alveolata</taxon>
        <taxon>Dinophyceae</taxon>
        <taxon>Prorocentrales</taxon>
        <taxon>Prorocentraceae</taxon>
        <taxon>Prorocentrum</taxon>
    </lineage>
</organism>
<keyword evidence="2" id="KW-1185">Reference proteome</keyword>
<accession>A0ABN9UV60</accession>
<proteinExistence type="predicted"/>
<feature type="non-terminal residue" evidence="1">
    <location>
        <position position="1"/>
    </location>
</feature>
<dbReference type="Proteomes" id="UP001189429">
    <property type="component" value="Unassembled WGS sequence"/>
</dbReference>
<name>A0ABN9UV60_9DINO</name>
<gene>
    <name evidence="1" type="ORF">PCOR1329_LOCUS50853</name>
</gene>